<dbReference type="InterPro" id="IPR041694">
    <property type="entry name" value="ADH_N_2"/>
</dbReference>
<evidence type="ECO:0000259" key="2">
    <source>
        <dbReference type="SMART" id="SM00829"/>
    </source>
</evidence>
<dbReference type="RefSeq" id="XP_058340864.1">
    <property type="nucleotide sequence ID" value="XM_058488394.1"/>
</dbReference>
<protein>
    <recommendedName>
        <fullName evidence="2">Enoyl reductase (ER) domain-containing protein</fullName>
    </recommendedName>
</protein>
<dbReference type="Gene3D" id="3.40.50.720">
    <property type="entry name" value="NAD(P)-binding Rossmann-like Domain"/>
    <property type="match status" value="1"/>
</dbReference>
<dbReference type="InterPro" id="IPR020843">
    <property type="entry name" value="ER"/>
</dbReference>
<feature type="domain" description="Enoyl reductase (ER)" evidence="2">
    <location>
        <begin position="22"/>
        <end position="343"/>
    </location>
</feature>
<dbReference type="PANTHER" id="PTHR43205:SF7">
    <property type="entry name" value="PROSTAGLANDIN REDUCTASE 1"/>
    <property type="match status" value="1"/>
</dbReference>
<evidence type="ECO:0000313" key="3">
    <source>
        <dbReference type="EMBL" id="KAJ8655951.1"/>
    </source>
</evidence>
<gene>
    <name evidence="3" type="ORF">O0I10_008391</name>
</gene>
<comment type="caution">
    <text evidence="3">The sequence shown here is derived from an EMBL/GenBank/DDBJ whole genome shotgun (WGS) entry which is preliminary data.</text>
</comment>
<dbReference type="InterPro" id="IPR045010">
    <property type="entry name" value="MDR_fam"/>
</dbReference>
<dbReference type="InterPro" id="IPR011032">
    <property type="entry name" value="GroES-like_sf"/>
</dbReference>
<keyword evidence="1" id="KW-0560">Oxidoreductase</keyword>
<dbReference type="CDD" id="cd05288">
    <property type="entry name" value="PGDH"/>
    <property type="match status" value="1"/>
</dbReference>
<dbReference type="SUPFAM" id="SSF51735">
    <property type="entry name" value="NAD(P)-binding Rossmann-fold domains"/>
    <property type="match status" value="1"/>
</dbReference>
<dbReference type="SUPFAM" id="SSF50129">
    <property type="entry name" value="GroES-like"/>
    <property type="match status" value="1"/>
</dbReference>
<keyword evidence="4" id="KW-1185">Reference proteome</keyword>
<dbReference type="PANTHER" id="PTHR43205">
    <property type="entry name" value="PROSTAGLANDIN REDUCTASE"/>
    <property type="match status" value="1"/>
</dbReference>
<sequence length="348" mass="37582">MTRNNQQVIFSQVCKNSIPVPGEHLQVLASDIDLDAPLADGAYIVKHLYFSIDPYFRHGLANFPPNIWGFQLGEVVRGVALGVVLRSSNPKYPQGAIVLSGFAKALFTEYSIIQESEQDHYQVLLEDAKASKVPLSNYLGVLGVAGMTGYYGLFEHGKPKAGETIFISGAAGGVGQLVGQLAKLQGLHVVGSAGTDEKVAYLKEIGYDGAFNYKKSDMGAKLAELCPNGIDLVYENVGGDSLNTAIAHCNNWARIVMCGTSGHKANGGAVPNLSMMMPKRLRIQAINAHDISPEMKKEFTHQVTEWIVQGKIQYREYITEGIENTPKAVADMLGGENLGKAIVKVADL</sequence>
<dbReference type="AlphaFoldDB" id="A0AAD7UZY0"/>
<organism evidence="3 4">
    <name type="scientific">Lichtheimia ornata</name>
    <dbReference type="NCBI Taxonomy" id="688661"/>
    <lineage>
        <taxon>Eukaryota</taxon>
        <taxon>Fungi</taxon>
        <taxon>Fungi incertae sedis</taxon>
        <taxon>Mucoromycota</taxon>
        <taxon>Mucoromycotina</taxon>
        <taxon>Mucoromycetes</taxon>
        <taxon>Mucorales</taxon>
        <taxon>Lichtheimiaceae</taxon>
        <taxon>Lichtheimia</taxon>
    </lineage>
</organism>
<dbReference type="InterPro" id="IPR013149">
    <property type="entry name" value="ADH-like_C"/>
</dbReference>
<dbReference type="Pfam" id="PF16884">
    <property type="entry name" value="ADH_N_2"/>
    <property type="match status" value="1"/>
</dbReference>
<dbReference type="Pfam" id="PF00107">
    <property type="entry name" value="ADH_zinc_N"/>
    <property type="match status" value="1"/>
</dbReference>
<reference evidence="3 4" key="1">
    <citation type="submission" date="2023-03" db="EMBL/GenBank/DDBJ databases">
        <title>Genome sequence of Lichtheimia ornata CBS 291.66.</title>
        <authorList>
            <person name="Mohabir J.T."/>
            <person name="Shea T.P."/>
            <person name="Kurbessoian T."/>
            <person name="Berby B."/>
            <person name="Fontaine J."/>
            <person name="Livny J."/>
            <person name="Gnirke A."/>
            <person name="Stajich J.E."/>
            <person name="Cuomo C.A."/>
        </authorList>
    </citation>
    <scope>NUCLEOTIDE SEQUENCE [LARGE SCALE GENOMIC DNA]</scope>
    <source>
        <strain evidence="3">CBS 291.66</strain>
    </source>
</reference>
<dbReference type="Proteomes" id="UP001234581">
    <property type="component" value="Unassembled WGS sequence"/>
</dbReference>
<dbReference type="InterPro" id="IPR036291">
    <property type="entry name" value="NAD(P)-bd_dom_sf"/>
</dbReference>
<dbReference type="SMART" id="SM00829">
    <property type="entry name" value="PKS_ER"/>
    <property type="match status" value="1"/>
</dbReference>
<dbReference type="GO" id="GO:0016628">
    <property type="term" value="F:oxidoreductase activity, acting on the CH-CH group of donors, NAD or NADP as acceptor"/>
    <property type="evidence" value="ECO:0007669"/>
    <property type="project" value="InterPro"/>
</dbReference>
<name>A0AAD7UZY0_9FUNG</name>
<evidence type="ECO:0000256" key="1">
    <source>
        <dbReference type="ARBA" id="ARBA00023002"/>
    </source>
</evidence>
<dbReference type="GeneID" id="83215798"/>
<dbReference type="EMBL" id="JARTCD010000044">
    <property type="protein sequence ID" value="KAJ8655951.1"/>
    <property type="molecule type" value="Genomic_DNA"/>
</dbReference>
<accession>A0AAD7UZY0</accession>
<dbReference type="Gene3D" id="3.90.180.10">
    <property type="entry name" value="Medium-chain alcohol dehydrogenases, catalytic domain"/>
    <property type="match status" value="1"/>
</dbReference>
<proteinExistence type="predicted"/>
<dbReference type="FunFam" id="3.40.50.720:FF:000121">
    <property type="entry name" value="Prostaglandin reductase 2"/>
    <property type="match status" value="1"/>
</dbReference>
<evidence type="ECO:0000313" key="4">
    <source>
        <dbReference type="Proteomes" id="UP001234581"/>
    </source>
</evidence>